<dbReference type="Gene3D" id="6.10.160.10">
    <property type="match status" value="1"/>
</dbReference>
<proteinExistence type="inferred from homology"/>
<comment type="caution">
    <text evidence="9">The sequence shown here is derived from an EMBL/GenBank/DDBJ whole genome shotgun (WGS) entry which is preliminary data.</text>
</comment>
<organism evidence="9 10">
    <name type="scientific">Candidatus Phytoplasma melaleucae</name>
    <dbReference type="NCBI Taxonomy" id="2982630"/>
    <lineage>
        <taxon>Bacteria</taxon>
        <taxon>Bacillati</taxon>
        <taxon>Mycoplasmatota</taxon>
        <taxon>Mollicutes</taxon>
        <taxon>Acholeplasmatales</taxon>
        <taxon>Acholeplasmataceae</taxon>
        <taxon>Candidatus Phytoplasma</taxon>
    </lineage>
</organism>
<dbReference type="InterPro" id="IPR035566">
    <property type="entry name" value="Ribosomal_protein_bL20_C"/>
</dbReference>
<dbReference type="Pfam" id="PF00453">
    <property type="entry name" value="Ribosomal_L20"/>
    <property type="match status" value="1"/>
</dbReference>
<keyword evidence="3 6" id="KW-0687">Ribonucleoprotein</keyword>
<dbReference type="InterPro" id="IPR011112">
    <property type="entry name" value="Rho-like_N"/>
</dbReference>
<dbReference type="Proteomes" id="UP001172036">
    <property type="component" value="Unassembled WGS sequence"/>
</dbReference>
<evidence type="ECO:0000256" key="6">
    <source>
        <dbReference type="HAMAP-Rule" id="MF_00382"/>
    </source>
</evidence>
<evidence type="ECO:0000313" key="10">
    <source>
        <dbReference type="Proteomes" id="UP001172036"/>
    </source>
</evidence>
<comment type="function">
    <text evidence="4 6 7">Binds directly to 23S ribosomal RNA and is necessary for the in vitro assembly process of the 50S ribosomal subunit. It is not involved in the protein synthesizing functions of that subunit.</text>
</comment>
<dbReference type="InterPro" id="IPR005813">
    <property type="entry name" value="Ribosomal_bL20"/>
</dbReference>
<reference evidence="9 10" key="1">
    <citation type="journal article" date="2023" name="Int. J. Syst. Evol. Microbiol.">
        <title>The observation of taxonomic boundaries for the 16SrII and 16SrXXV phytoplasmas using genome-based delimitation.</title>
        <authorList>
            <person name="Rodrigues Jardim B."/>
            <person name="Tran-Nguyen L.T.T."/>
            <person name="Gambley C."/>
            <person name="Al-Sadi A.M."/>
            <person name="Al-Subhi A.M."/>
            <person name="Foissac X."/>
            <person name="Salar P."/>
            <person name="Cai H."/>
            <person name="Yang J.Y."/>
            <person name="Davis R."/>
            <person name="Jones L."/>
            <person name="Rodoni B."/>
            <person name="Constable F.E."/>
        </authorList>
    </citation>
    <scope>NUCLEOTIDE SEQUENCE [LARGE SCALE GENOMIC DNA]</scope>
    <source>
        <strain evidence="9">BAWM-155c</strain>
    </source>
</reference>
<dbReference type="CDD" id="cd07026">
    <property type="entry name" value="Ribosomal_L20"/>
    <property type="match status" value="1"/>
</dbReference>
<dbReference type="RefSeq" id="WP_304515376.1">
    <property type="nucleotide sequence ID" value="NZ_JAOSID010000006.1"/>
</dbReference>
<dbReference type="EMBL" id="JAOSID010000006">
    <property type="protein sequence ID" value="MDO8168171.1"/>
    <property type="molecule type" value="Genomic_DNA"/>
</dbReference>
<keyword evidence="6 7" id="KW-0699">rRNA-binding</keyword>
<dbReference type="HAMAP" id="MF_00382">
    <property type="entry name" value="Ribosomal_bL20"/>
    <property type="match status" value="1"/>
</dbReference>
<feature type="domain" description="Rho termination factor-like N-terminal" evidence="8">
    <location>
        <begin position="171"/>
        <end position="208"/>
    </location>
</feature>
<evidence type="ECO:0000256" key="2">
    <source>
        <dbReference type="ARBA" id="ARBA00022980"/>
    </source>
</evidence>
<sequence length="210" mass="24708">MVKTNFVVARHQRRKKILKLAKGYVGSKSTLYKTAHEQVMRAWQHSYIGRKRNKRDWRQLWIRRINAGCFNYNIKYSRFIHGLSLAGIVVNRKILSDMAFKEPEMFQSYVELAKQNLLPEKNLVKQEEPKLQSALQREKLDNIAAFQPIGEKTYEHVTLKNTPNEENNLILAKMLLVDLKELAKKHQIENISKLRKAELVRLLEEKLANK</sequence>
<dbReference type="PANTHER" id="PTHR10986">
    <property type="entry name" value="39S RIBOSOMAL PROTEIN L20"/>
    <property type="match status" value="1"/>
</dbReference>
<name>A0ABT9DEW4_9MOLU</name>
<comment type="similarity">
    <text evidence="1 6 7">Belongs to the bacterial ribosomal protein bL20 family.</text>
</comment>
<keyword evidence="10" id="KW-1185">Reference proteome</keyword>
<evidence type="ECO:0000256" key="4">
    <source>
        <dbReference type="ARBA" id="ARBA00024775"/>
    </source>
</evidence>
<keyword evidence="2 6" id="KW-0689">Ribosomal protein</keyword>
<evidence type="ECO:0000256" key="5">
    <source>
        <dbReference type="ARBA" id="ARBA00035172"/>
    </source>
</evidence>
<dbReference type="Gene3D" id="1.10.1900.20">
    <property type="entry name" value="Ribosomal protein L20"/>
    <property type="match status" value="1"/>
</dbReference>
<evidence type="ECO:0000256" key="7">
    <source>
        <dbReference type="RuleBase" id="RU000560"/>
    </source>
</evidence>
<keyword evidence="6 7" id="KW-0694">RNA-binding</keyword>
<evidence type="ECO:0000256" key="3">
    <source>
        <dbReference type="ARBA" id="ARBA00023274"/>
    </source>
</evidence>
<protein>
    <recommendedName>
        <fullName evidence="5 6">Large ribosomal subunit protein bL20</fullName>
    </recommendedName>
</protein>
<dbReference type="GO" id="GO:0005840">
    <property type="term" value="C:ribosome"/>
    <property type="evidence" value="ECO:0007669"/>
    <property type="project" value="UniProtKB-KW"/>
</dbReference>
<dbReference type="NCBIfam" id="NF011109">
    <property type="entry name" value="PRK14537.1"/>
    <property type="match status" value="1"/>
</dbReference>
<dbReference type="Pfam" id="PF07498">
    <property type="entry name" value="Rho_N"/>
    <property type="match status" value="1"/>
</dbReference>
<gene>
    <name evidence="6 9" type="primary">rplT</name>
    <name evidence="9" type="ORF">OC680_01610</name>
</gene>
<accession>A0ABT9DEW4</accession>
<evidence type="ECO:0000313" key="9">
    <source>
        <dbReference type="EMBL" id="MDO8168171.1"/>
    </source>
</evidence>
<evidence type="ECO:0000256" key="1">
    <source>
        <dbReference type="ARBA" id="ARBA00007698"/>
    </source>
</evidence>
<dbReference type="SUPFAM" id="SSF74731">
    <property type="entry name" value="Ribosomal protein L20"/>
    <property type="match status" value="1"/>
</dbReference>
<dbReference type="NCBIfam" id="TIGR01032">
    <property type="entry name" value="rplT_bact"/>
    <property type="match status" value="1"/>
</dbReference>
<dbReference type="PRINTS" id="PR00062">
    <property type="entry name" value="RIBOSOMALL20"/>
</dbReference>
<evidence type="ECO:0000259" key="8">
    <source>
        <dbReference type="Pfam" id="PF07498"/>
    </source>
</evidence>